<reference evidence="1" key="1">
    <citation type="journal article" date="2020" name="Nature">
        <title>Giant virus diversity and host interactions through global metagenomics.</title>
        <authorList>
            <person name="Schulz F."/>
            <person name="Roux S."/>
            <person name="Paez-Espino D."/>
            <person name="Jungbluth S."/>
            <person name="Walsh D.A."/>
            <person name="Denef V.J."/>
            <person name="McMahon K.D."/>
            <person name="Konstantinidis K.T."/>
            <person name="Eloe-Fadrosh E.A."/>
            <person name="Kyrpides N.C."/>
            <person name="Woyke T."/>
        </authorList>
    </citation>
    <scope>NUCLEOTIDE SEQUENCE</scope>
    <source>
        <strain evidence="1">GVMAG-M-3300023174-68</strain>
    </source>
</reference>
<evidence type="ECO:0000313" key="1">
    <source>
        <dbReference type="EMBL" id="QHT20565.1"/>
    </source>
</evidence>
<dbReference type="AlphaFoldDB" id="A0A6C0DZH4"/>
<organism evidence="1">
    <name type="scientific">viral metagenome</name>
    <dbReference type="NCBI Taxonomy" id="1070528"/>
    <lineage>
        <taxon>unclassified sequences</taxon>
        <taxon>metagenomes</taxon>
        <taxon>organismal metagenomes</taxon>
    </lineage>
</organism>
<sequence>MSDELMDDNLDDIVEKIFSKPPKERCSIHLELEEETAEIAQDESVERFIFNILFLITYKGIKKLYGKDKEMINLKESEIMVIKEYVRSYGYELVVRGNNTDRDPWEIIKSGERLINYQVHFDKIY</sequence>
<accession>A0A6C0DZH4</accession>
<name>A0A6C0DZH4_9ZZZZ</name>
<dbReference type="EMBL" id="MN739679">
    <property type="protein sequence ID" value="QHT20565.1"/>
    <property type="molecule type" value="Genomic_DNA"/>
</dbReference>
<proteinExistence type="predicted"/>
<protein>
    <submittedName>
        <fullName evidence="1">Uncharacterized protein</fullName>
    </submittedName>
</protein>